<name>A0A0H5Q301_9ZZZZ</name>
<evidence type="ECO:0000256" key="1">
    <source>
        <dbReference type="SAM" id="MobiDB-lite"/>
    </source>
</evidence>
<keyword evidence="2" id="KW-0614">Plasmid</keyword>
<feature type="region of interest" description="Disordered" evidence="1">
    <location>
        <begin position="41"/>
        <end position="74"/>
    </location>
</feature>
<organism evidence="2">
    <name type="scientific">uncultured prokaryote</name>
    <dbReference type="NCBI Taxonomy" id="198431"/>
    <lineage>
        <taxon>unclassified sequences</taxon>
        <taxon>environmental samples</taxon>
    </lineage>
</organism>
<evidence type="ECO:0000313" key="2">
    <source>
        <dbReference type="EMBL" id="CRY95765.1"/>
    </source>
</evidence>
<dbReference type="AlphaFoldDB" id="A0A0H5Q301"/>
<reference evidence="2" key="2">
    <citation type="submission" date="2015-07" db="EMBL/GenBank/DDBJ databases">
        <title>Plasmids, circular viruses and viroids from rat gut.</title>
        <authorList>
            <person name="Jorgensen T.J."/>
            <person name="Hansen M.A."/>
            <person name="Xu Z."/>
            <person name="Tabak M.A."/>
            <person name="Sorensen S.J."/>
            <person name="Hansen L.H."/>
        </authorList>
    </citation>
    <scope>NUCLEOTIDE SEQUENCE</scope>
    <source>
        <plasmid evidence="2">pRGFK0764</plasmid>
    </source>
</reference>
<reference evidence="2" key="1">
    <citation type="submission" date="2015-06" db="EMBL/GenBank/DDBJ databases">
        <authorList>
            <person name="Joergensen T."/>
        </authorList>
    </citation>
    <scope>NUCLEOTIDE SEQUENCE</scope>
    <source>
        <plasmid evidence="2">pRGFK0764</plasmid>
    </source>
</reference>
<feature type="compositionally biased region" description="Basic residues" evidence="1">
    <location>
        <begin position="64"/>
        <end position="74"/>
    </location>
</feature>
<protein>
    <submittedName>
        <fullName evidence="2">Uncharacterized protein</fullName>
    </submittedName>
</protein>
<dbReference type="EMBL" id="LN853373">
    <property type="protein sequence ID" value="CRY95765.1"/>
    <property type="molecule type" value="Genomic_DNA"/>
</dbReference>
<accession>A0A0H5Q301</accession>
<proteinExistence type="predicted"/>
<sequence length="121" mass="13952">MVKKLKQLIFNHNPVGQEEKQGKAQFPLAILSAAKQSTNTLPCGTAKARTRGTGRSRSEALRKNLFHKQKNTSKRHNRLHEINTLCFVIWKQNIIFATLKNFIWKQNQDSMSNYPTKPKSF</sequence>
<geneLocation type="plasmid" evidence="2">
    <name>pRGFK0764</name>
</geneLocation>